<reference evidence="1" key="1">
    <citation type="submission" date="2021-12" db="EMBL/GenBank/DDBJ databases">
        <title>Discovery of the Pendulisporaceae a myxobacterial family with distinct sporulation behavior and unique specialized metabolism.</title>
        <authorList>
            <person name="Garcia R."/>
            <person name="Popoff A."/>
            <person name="Bader C.D."/>
            <person name="Loehr J."/>
            <person name="Walesch S."/>
            <person name="Walt C."/>
            <person name="Boldt J."/>
            <person name="Bunk B."/>
            <person name="Haeckl F.J.F.P.J."/>
            <person name="Gunesch A.P."/>
            <person name="Birkelbach J."/>
            <person name="Nuebel U."/>
            <person name="Pietschmann T."/>
            <person name="Bach T."/>
            <person name="Mueller R."/>
        </authorList>
    </citation>
    <scope>NUCLEOTIDE SEQUENCE</scope>
    <source>
        <strain evidence="1">MSr11367</strain>
    </source>
</reference>
<evidence type="ECO:0000313" key="2">
    <source>
        <dbReference type="Proteomes" id="UP001374803"/>
    </source>
</evidence>
<dbReference type="Proteomes" id="UP001374803">
    <property type="component" value="Chromosome"/>
</dbReference>
<protein>
    <submittedName>
        <fullName evidence="1">Uncharacterized protein</fullName>
    </submittedName>
</protein>
<keyword evidence="2" id="KW-1185">Reference proteome</keyword>
<organism evidence="1 2">
    <name type="scientific">Pendulispora rubella</name>
    <dbReference type="NCBI Taxonomy" id="2741070"/>
    <lineage>
        <taxon>Bacteria</taxon>
        <taxon>Pseudomonadati</taxon>
        <taxon>Myxococcota</taxon>
        <taxon>Myxococcia</taxon>
        <taxon>Myxococcales</taxon>
        <taxon>Sorangiineae</taxon>
        <taxon>Pendulisporaceae</taxon>
        <taxon>Pendulispora</taxon>
    </lineage>
</organism>
<name>A0ABZ2L0C6_9BACT</name>
<evidence type="ECO:0000313" key="1">
    <source>
        <dbReference type="EMBL" id="WXB04202.1"/>
    </source>
</evidence>
<gene>
    <name evidence="1" type="ORF">LVJ94_45775</name>
</gene>
<sequence length="146" mass="15354">MPKLPEVLTSEAKKTAVVDDCLALIDAEVADKSGISGLAIKAGYAAVKGVKPGFIKQVVGDLLPEFADALDPLYQQAQTENKPVAAFFDANTSKVADALLAITDAKAQKSKSGVVKGTYDKLRGTAKKNVEAAVPRLGKMIEKHSN</sequence>
<dbReference type="RefSeq" id="WP_394833839.1">
    <property type="nucleotide sequence ID" value="NZ_CP089929.1"/>
</dbReference>
<accession>A0ABZ2L0C6</accession>
<dbReference type="EMBL" id="CP089983">
    <property type="protein sequence ID" value="WXB04202.1"/>
    <property type="molecule type" value="Genomic_DNA"/>
</dbReference>
<proteinExistence type="predicted"/>
<dbReference type="Pfam" id="PF21893">
    <property type="entry name" value="DUF6918"/>
    <property type="match status" value="1"/>
</dbReference>
<dbReference type="InterPro" id="IPR054211">
    <property type="entry name" value="DUF6918"/>
</dbReference>